<dbReference type="GO" id="GO:0008299">
    <property type="term" value="P:isoprenoid biosynthetic process"/>
    <property type="evidence" value="ECO:0007669"/>
    <property type="project" value="UniProtKB-ARBA"/>
</dbReference>
<accession>A0A0G4LXZ4</accession>
<dbReference type="InterPro" id="IPR008949">
    <property type="entry name" value="Isoprenoid_synthase_dom_sf"/>
</dbReference>
<dbReference type="Proteomes" id="UP000044602">
    <property type="component" value="Unassembled WGS sequence"/>
</dbReference>
<dbReference type="GO" id="GO:0006032">
    <property type="term" value="P:chitin catabolic process"/>
    <property type="evidence" value="ECO:0007669"/>
    <property type="project" value="UniProtKB-KW"/>
</dbReference>
<dbReference type="SFLD" id="SFLDG01020">
    <property type="entry name" value="Terpene_Cyclase_Like_2"/>
    <property type="match status" value="1"/>
</dbReference>
<evidence type="ECO:0000256" key="2">
    <source>
        <dbReference type="ARBA" id="ARBA00006333"/>
    </source>
</evidence>
<dbReference type="AlphaFoldDB" id="A0A0G4LXZ4"/>
<dbReference type="Gene3D" id="1.10.600.10">
    <property type="entry name" value="Farnesyl Diphosphate Synthase"/>
    <property type="match status" value="1"/>
</dbReference>
<evidence type="ECO:0000256" key="4">
    <source>
        <dbReference type="ARBA" id="ARBA00023285"/>
    </source>
</evidence>
<dbReference type="SUPFAM" id="SSF88713">
    <property type="entry name" value="Glycoside hydrolase/deacetylase"/>
    <property type="match status" value="1"/>
</dbReference>
<keyword evidence="10" id="KW-1185">Reference proteome</keyword>
<evidence type="ECO:0000259" key="8">
    <source>
        <dbReference type="PROSITE" id="PS51677"/>
    </source>
</evidence>
<dbReference type="SUPFAM" id="SSF48576">
    <property type="entry name" value="Terpenoid synthases"/>
    <property type="match status" value="1"/>
</dbReference>
<dbReference type="InterPro" id="IPR002509">
    <property type="entry name" value="NODB_dom"/>
</dbReference>
<dbReference type="GO" id="GO:0009272">
    <property type="term" value="P:fungal-type cell wall biogenesis"/>
    <property type="evidence" value="ECO:0007669"/>
    <property type="project" value="UniProtKB-ARBA"/>
</dbReference>
<keyword evidence="3" id="KW-0146">Chitin degradation</keyword>
<dbReference type="GO" id="GO:0004099">
    <property type="term" value="F:chitin deacetylase activity"/>
    <property type="evidence" value="ECO:0007669"/>
    <property type="project" value="UniProtKB-EC"/>
</dbReference>
<dbReference type="PANTHER" id="PTHR10587:SF137">
    <property type="entry name" value="4-DEOXY-4-FORMAMIDO-L-ARABINOSE-PHOSPHOUNDECAPRENOL DEFORMYLASE ARND-RELATED"/>
    <property type="match status" value="1"/>
</dbReference>
<dbReference type="PANTHER" id="PTHR10587">
    <property type="entry name" value="GLYCOSYL TRANSFERASE-RELATED"/>
    <property type="match status" value="1"/>
</dbReference>
<evidence type="ECO:0000256" key="6">
    <source>
        <dbReference type="ARBA" id="ARBA00048494"/>
    </source>
</evidence>
<dbReference type="Gene3D" id="3.20.20.370">
    <property type="entry name" value="Glycoside hydrolase/deacetylase"/>
    <property type="match status" value="1"/>
</dbReference>
<dbReference type="GO" id="GO:0010333">
    <property type="term" value="F:terpene synthase activity"/>
    <property type="evidence" value="ECO:0007669"/>
    <property type="project" value="InterPro"/>
</dbReference>
<protein>
    <recommendedName>
        <fullName evidence="5">chitin deacetylase</fullName>
        <ecNumber evidence="5">3.5.1.41</ecNumber>
    </recommendedName>
</protein>
<dbReference type="EC" id="3.5.1.41" evidence="5"/>
<keyword evidence="3" id="KW-0624">Polysaccharide degradation</keyword>
<evidence type="ECO:0000256" key="3">
    <source>
        <dbReference type="ARBA" id="ARBA00023024"/>
    </source>
</evidence>
<organism evidence="9 10">
    <name type="scientific">Verticillium longisporum</name>
    <name type="common">Verticillium dahliae var. longisporum</name>
    <dbReference type="NCBI Taxonomy" id="100787"/>
    <lineage>
        <taxon>Eukaryota</taxon>
        <taxon>Fungi</taxon>
        <taxon>Dikarya</taxon>
        <taxon>Ascomycota</taxon>
        <taxon>Pezizomycotina</taxon>
        <taxon>Sordariomycetes</taxon>
        <taxon>Hypocreomycetidae</taxon>
        <taxon>Glomerellales</taxon>
        <taxon>Plectosphaerellaceae</taxon>
        <taxon>Verticillium</taxon>
    </lineage>
</organism>
<evidence type="ECO:0000256" key="1">
    <source>
        <dbReference type="ARBA" id="ARBA00001941"/>
    </source>
</evidence>
<feature type="domain" description="NodB homology" evidence="8">
    <location>
        <begin position="70"/>
        <end position="251"/>
    </location>
</feature>
<keyword evidence="7" id="KW-0812">Transmembrane</keyword>
<dbReference type="EMBL" id="CVQH01020306">
    <property type="protein sequence ID" value="CRK26978.1"/>
    <property type="molecule type" value="Genomic_DNA"/>
</dbReference>
<evidence type="ECO:0000256" key="5">
    <source>
        <dbReference type="ARBA" id="ARBA00024056"/>
    </source>
</evidence>
<name>A0A0G4LXZ4_VERLO</name>
<dbReference type="InterPro" id="IPR011330">
    <property type="entry name" value="Glyco_hydro/deAcase_b/a-brl"/>
</dbReference>
<comment type="similarity">
    <text evidence="2">Belongs to the terpene synthase family.</text>
</comment>
<reference evidence="10" key="1">
    <citation type="submission" date="2015-05" db="EMBL/GenBank/DDBJ databases">
        <authorList>
            <person name="Fogelqvist Johan"/>
        </authorList>
    </citation>
    <scope>NUCLEOTIDE SEQUENCE [LARGE SCALE GENOMIC DNA]</scope>
</reference>
<dbReference type="InterPro" id="IPR050248">
    <property type="entry name" value="Polysacc_deacetylase_ArnD"/>
</dbReference>
<dbReference type="Pfam" id="PF01522">
    <property type="entry name" value="Polysacc_deac_1"/>
    <property type="match status" value="1"/>
</dbReference>
<dbReference type="GO" id="GO:0005975">
    <property type="term" value="P:carbohydrate metabolic process"/>
    <property type="evidence" value="ECO:0007669"/>
    <property type="project" value="InterPro"/>
</dbReference>
<evidence type="ECO:0000256" key="7">
    <source>
        <dbReference type="SAM" id="Phobius"/>
    </source>
</evidence>
<sequence>MAPRLHLLRLPTKLRRRVRRNRMATILGLLALCVLLIIPFYVIYKPPAALIRHFQRKWPDVLWQVETQRKIVALTIDDAPSEHTTAIAKLLRENDAHATFFVIGSQVESRLDALGEIIRDGNELGNHAMHDEPSRSLTDAQLENEIRSVSRKIKSVYDYENIPAPANYFRPGSGFFSDRMRILVDKLGYRMVLGSIYPHDPQISRPRVNARHILSMLRPGAIIICHDRRSWTVPMLGEVLPEIKSRGYEIVTITDLSSPPVAIAIAMHTEIDGEAIARALHGRTLHVPSMRGIFEHWPQTVRNTHYLALVEFVNELITQMLSIPSRVAQHKSQDLALWYPHVDWATLKTLSYYTIWLFLWDDTIDTAEYDLADDLEEANRYRQETVASFNQYMRSPVSSADCAIDSVNGAVKLFGRDVASFFTEEITERFLHEVDVFITCSGLEQEHRISGKILEYDEYIDLRLGTTAVYTLTGLVEFIIGEHLPQHIMNSQARRDVWREANIAIIIVNDILSLKKELRTMCLINAVSALMKEGMDLQGSVDELLVRLVDSVARFDAAASVLDRATDQSPMLNMTVRRYCDACRTMVTATYEFSLVSARYMLPEFVAPDGSVHIPL</sequence>
<dbReference type="PROSITE" id="PS51677">
    <property type="entry name" value="NODB"/>
    <property type="match status" value="1"/>
</dbReference>
<evidence type="ECO:0000313" key="10">
    <source>
        <dbReference type="Proteomes" id="UP000044602"/>
    </source>
</evidence>
<proteinExistence type="inferred from homology"/>
<dbReference type="Pfam" id="PF19086">
    <property type="entry name" value="Terpene_syn_C_2"/>
    <property type="match status" value="1"/>
</dbReference>
<keyword evidence="7" id="KW-0472">Membrane</keyword>
<comment type="catalytic activity">
    <reaction evidence="6">
        <text>[(1-&gt;4)-N-acetyl-beta-D-glucosaminyl](n) + n H2O = chitosan + n acetate</text>
        <dbReference type="Rhea" id="RHEA:10464"/>
        <dbReference type="Rhea" id="RHEA-COMP:9593"/>
        <dbReference type="Rhea" id="RHEA-COMP:9597"/>
        <dbReference type="ChEBI" id="CHEBI:15377"/>
        <dbReference type="ChEBI" id="CHEBI:17029"/>
        <dbReference type="ChEBI" id="CHEBI:30089"/>
        <dbReference type="ChEBI" id="CHEBI:57704"/>
        <dbReference type="EC" id="3.5.1.41"/>
    </reaction>
    <physiologicalReaction direction="left-to-right" evidence="6">
        <dbReference type="Rhea" id="RHEA:10465"/>
    </physiologicalReaction>
</comment>
<dbReference type="STRING" id="100787.A0A0G4LXZ4"/>
<keyword evidence="4" id="KW-0170">Cobalt</keyword>
<gene>
    <name evidence="9" type="ORF">BN1708_000763</name>
</gene>
<dbReference type="SFLD" id="SFLDS00005">
    <property type="entry name" value="Isoprenoid_Synthase_Type_I"/>
    <property type="match status" value="1"/>
</dbReference>
<dbReference type="CDD" id="cd10958">
    <property type="entry name" value="CE4_NodB_like_2"/>
    <property type="match status" value="1"/>
</dbReference>
<keyword evidence="3" id="KW-0119">Carbohydrate metabolism</keyword>
<evidence type="ECO:0000313" key="9">
    <source>
        <dbReference type="EMBL" id="CRK26978.1"/>
    </source>
</evidence>
<comment type="cofactor">
    <cofactor evidence="1">
        <name>Co(2+)</name>
        <dbReference type="ChEBI" id="CHEBI:48828"/>
    </cofactor>
</comment>
<keyword evidence="7" id="KW-1133">Transmembrane helix</keyword>
<dbReference type="InterPro" id="IPR034686">
    <property type="entry name" value="Terpene_cyclase-like_2"/>
</dbReference>
<feature type="transmembrane region" description="Helical" evidence="7">
    <location>
        <begin position="21"/>
        <end position="44"/>
    </location>
</feature>